<keyword evidence="2" id="KW-1185">Reference proteome</keyword>
<proteinExistence type="predicted"/>
<evidence type="ECO:0000313" key="1">
    <source>
        <dbReference type="EMBL" id="AVQ30323.1"/>
    </source>
</evidence>
<reference evidence="2" key="1">
    <citation type="journal article" date="2018" name="MSphere">
        <title>Fusobacterium Genomics Using MinION and Illumina Sequencing Enables Genome Completion and Correction.</title>
        <authorList>
            <person name="Todd S.M."/>
            <person name="Settlage R.E."/>
            <person name="Lahmers K.K."/>
            <person name="Slade D.J."/>
        </authorList>
    </citation>
    <scope>NUCLEOTIDE SEQUENCE [LARGE SCALE GENOMIC DNA]</scope>
    <source>
        <strain evidence="2">ATCC 27725</strain>
    </source>
</reference>
<dbReference type="Pfam" id="PF10076">
    <property type="entry name" value="Phage_Mu_Gp48"/>
    <property type="match status" value="1"/>
</dbReference>
<protein>
    <submittedName>
        <fullName evidence="1">DUF2313 domain-containing protein</fullName>
    </submittedName>
</protein>
<dbReference type="EMBL" id="CP028103">
    <property type="protein sequence ID" value="AVQ30323.1"/>
    <property type="molecule type" value="Genomic_DNA"/>
</dbReference>
<dbReference type="Proteomes" id="UP000241238">
    <property type="component" value="Chromosome"/>
</dbReference>
<gene>
    <name evidence="1" type="ORF">C4N18_03410</name>
</gene>
<dbReference type="InterPro" id="IPR018755">
    <property type="entry name" value="Phage_Mu_Gp48"/>
</dbReference>
<evidence type="ECO:0000313" key="2">
    <source>
        <dbReference type="Proteomes" id="UP000241238"/>
    </source>
</evidence>
<accession>A0ABM6U215</accession>
<organism evidence="1 2">
    <name type="scientific">Fusobacterium varium ATCC 27725</name>
    <dbReference type="NCBI Taxonomy" id="469618"/>
    <lineage>
        <taxon>Bacteria</taxon>
        <taxon>Fusobacteriati</taxon>
        <taxon>Fusobacteriota</taxon>
        <taxon>Fusobacteriia</taxon>
        <taxon>Fusobacteriales</taxon>
        <taxon>Fusobacteriaceae</taxon>
        <taxon>Fusobacterium</taxon>
    </lineage>
</organism>
<sequence>MVVMLLDKAKTVNLIKYLPVFMHEYKEIKTITDCENPIIQDECLRLKQAFRNNFIFLTDETGIAIFEKMMKIYPPSNASLASRQAAVFTKWNSSLPYTWEWLLEFLENYFSNSDTIATPILYNLIYGLDIELVKEEEFTDFEYALFTYLREVIPANLVLNIINRKESSGTYYLGNLETQILEEEYYPDGEDTEWDNRYYMKNLEIQIIEEVIINGI</sequence>
<name>A0ABM6U215_FUSVA</name>